<evidence type="ECO:0000313" key="2">
    <source>
        <dbReference type="WBParaSite" id="nRc.2.0.1.t06286-RA"/>
    </source>
</evidence>
<organism evidence="1 2">
    <name type="scientific">Romanomermis culicivorax</name>
    <name type="common">Nematode worm</name>
    <dbReference type="NCBI Taxonomy" id="13658"/>
    <lineage>
        <taxon>Eukaryota</taxon>
        <taxon>Metazoa</taxon>
        <taxon>Ecdysozoa</taxon>
        <taxon>Nematoda</taxon>
        <taxon>Enoplea</taxon>
        <taxon>Dorylaimia</taxon>
        <taxon>Mermithida</taxon>
        <taxon>Mermithoidea</taxon>
        <taxon>Mermithidae</taxon>
        <taxon>Romanomermis</taxon>
    </lineage>
</organism>
<dbReference type="WBParaSite" id="nRc.2.0.1.t06286-RA">
    <property type="protein sequence ID" value="nRc.2.0.1.t06286-RA"/>
    <property type="gene ID" value="nRc.2.0.1.g06286"/>
</dbReference>
<name>A0A915HYD3_ROMCU</name>
<accession>A0A915HYD3</accession>
<dbReference type="Proteomes" id="UP000887565">
    <property type="component" value="Unplaced"/>
</dbReference>
<dbReference type="AlphaFoldDB" id="A0A915HYD3"/>
<protein>
    <submittedName>
        <fullName evidence="2">Uncharacterized protein</fullName>
    </submittedName>
</protein>
<evidence type="ECO:0000313" key="1">
    <source>
        <dbReference type="Proteomes" id="UP000887565"/>
    </source>
</evidence>
<keyword evidence="1" id="KW-1185">Reference proteome</keyword>
<sequence>MKYEDEDGDPRSVSGKRSEFKSFLPRIRINGSGPVDLQGSGFKSLQDQILKPYLGFANPYPDLDPCLSRRTRIRDPRFYDLPAFQEKQTIVQEVSYDF</sequence>
<reference evidence="2" key="1">
    <citation type="submission" date="2022-11" db="UniProtKB">
        <authorList>
            <consortium name="WormBaseParasite"/>
        </authorList>
    </citation>
    <scope>IDENTIFICATION</scope>
</reference>
<proteinExistence type="predicted"/>